<organism evidence="1">
    <name type="scientific">Oppiella nova</name>
    <dbReference type="NCBI Taxonomy" id="334625"/>
    <lineage>
        <taxon>Eukaryota</taxon>
        <taxon>Metazoa</taxon>
        <taxon>Ecdysozoa</taxon>
        <taxon>Arthropoda</taxon>
        <taxon>Chelicerata</taxon>
        <taxon>Arachnida</taxon>
        <taxon>Acari</taxon>
        <taxon>Acariformes</taxon>
        <taxon>Sarcoptiformes</taxon>
        <taxon>Oribatida</taxon>
        <taxon>Brachypylina</taxon>
        <taxon>Oppioidea</taxon>
        <taxon>Oppiidae</taxon>
        <taxon>Oppiella</taxon>
    </lineage>
</organism>
<name>A0A7R9QFX9_9ACAR</name>
<reference evidence="1" key="1">
    <citation type="submission" date="2020-11" db="EMBL/GenBank/DDBJ databases">
        <authorList>
            <person name="Tran Van P."/>
        </authorList>
    </citation>
    <scope>NUCLEOTIDE SEQUENCE</scope>
</reference>
<accession>A0A7R9QFX9</accession>
<dbReference type="Proteomes" id="UP000728032">
    <property type="component" value="Unassembled WGS sequence"/>
</dbReference>
<evidence type="ECO:0000313" key="2">
    <source>
        <dbReference type="Proteomes" id="UP000728032"/>
    </source>
</evidence>
<dbReference type="AlphaFoldDB" id="A0A7R9QFX9"/>
<proteinExistence type="predicted"/>
<dbReference type="EMBL" id="CAJPVJ010001620">
    <property type="protein sequence ID" value="CAG2165051.1"/>
    <property type="molecule type" value="Genomic_DNA"/>
</dbReference>
<protein>
    <submittedName>
        <fullName evidence="1">Uncharacterized protein</fullName>
    </submittedName>
</protein>
<dbReference type="EMBL" id="OC916445">
    <property type="protein sequence ID" value="CAD7644308.1"/>
    <property type="molecule type" value="Genomic_DNA"/>
</dbReference>
<gene>
    <name evidence="1" type="ORF">ONB1V03_LOCUS4597</name>
</gene>
<keyword evidence="2" id="KW-1185">Reference proteome</keyword>
<sequence length="77" mass="8388">MLLAVACESNANERFPIKGIDSQETEVGPLMDYVVITNYIVGANNETAGGYSCQVDYIDYHGYPGNITAATKQLKLK</sequence>
<evidence type="ECO:0000313" key="1">
    <source>
        <dbReference type="EMBL" id="CAD7644308.1"/>
    </source>
</evidence>